<accession>A0A246IV34</accession>
<dbReference type="NCBIfam" id="TIGR02595">
    <property type="entry name" value="PEP_CTERM"/>
    <property type="match status" value="1"/>
</dbReference>
<keyword evidence="4" id="KW-1185">Reference proteome</keyword>
<evidence type="ECO:0000256" key="1">
    <source>
        <dbReference type="SAM" id="SignalP"/>
    </source>
</evidence>
<feature type="chain" id="PRO_5012580230" description="Ice-binding protein C-terminal domain-containing protein" evidence="1">
    <location>
        <begin position="25"/>
        <end position="233"/>
    </location>
</feature>
<evidence type="ECO:0000313" key="3">
    <source>
        <dbReference type="EMBL" id="OWQ84088.1"/>
    </source>
</evidence>
<evidence type="ECO:0000259" key="2">
    <source>
        <dbReference type="Pfam" id="PF07589"/>
    </source>
</evidence>
<evidence type="ECO:0000313" key="4">
    <source>
        <dbReference type="Proteomes" id="UP000197468"/>
    </source>
</evidence>
<dbReference type="OrthoDB" id="7067474at2"/>
<proteinExistence type="predicted"/>
<keyword evidence="1" id="KW-0732">Signal</keyword>
<gene>
    <name evidence="3" type="ORF">CDN99_24700</name>
</gene>
<dbReference type="Pfam" id="PF07589">
    <property type="entry name" value="PEP-CTERM"/>
    <property type="match status" value="1"/>
</dbReference>
<feature type="domain" description="Ice-binding protein C-terminal" evidence="2">
    <location>
        <begin position="206"/>
        <end position="230"/>
    </location>
</feature>
<reference evidence="3 4" key="1">
    <citation type="journal article" date="2008" name="Int. J. Syst. Evol. Microbiol.">
        <title>Description of Roseateles aquatilis sp. nov. and Roseateles terrae sp. nov., in the class Betaproteobacteria, and emended description of the genus Roseateles.</title>
        <authorList>
            <person name="Gomila M."/>
            <person name="Bowien B."/>
            <person name="Falsen E."/>
            <person name="Moore E.R."/>
            <person name="Lalucat J."/>
        </authorList>
    </citation>
    <scope>NUCLEOTIDE SEQUENCE [LARGE SCALE GENOMIC DNA]</scope>
    <source>
        <strain evidence="3 4">CCUG 48205</strain>
    </source>
</reference>
<dbReference type="InterPro" id="IPR013424">
    <property type="entry name" value="Ice-binding_C"/>
</dbReference>
<protein>
    <recommendedName>
        <fullName evidence="2">Ice-binding protein C-terminal domain-containing protein</fullName>
    </recommendedName>
</protein>
<dbReference type="EMBL" id="NIOF01000018">
    <property type="protein sequence ID" value="OWQ84088.1"/>
    <property type="molecule type" value="Genomic_DNA"/>
</dbReference>
<dbReference type="AlphaFoldDB" id="A0A246IV34"/>
<organism evidence="3 4">
    <name type="scientific">Roseateles aquatilis</name>
    <dbReference type="NCBI Taxonomy" id="431061"/>
    <lineage>
        <taxon>Bacteria</taxon>
        <taxon>Pseudomonadati</taxon>
        <taxon>Pseudomonadota</taxon>
        <taxon>Betaproteobacteria</taxon>
        <taxon>Burkholderiales</taxon>
        <taxon>Sphaerotilaceae</taxon>
        <taxon>Roseateles</taxon>
    </lineage>
</organism>
<feature type="signal peptide" evidence="1">
    <location>
        <begin position="1"/>
        <end position="24"/>
    </location>
</feature>
<name>A0A246IV34_9BURK</name>
<dbReference type="Proteomes" id="UP000197468">
    <property type="component" value="Unassembled WGS sequence"/>
</dbReference>
<sequence length="233" mass="24243">MTMNFATKLLFSASLAFASLSASAALSPTYDSFGTLAGATFGGTGIPNNAVAIDTFTGKNLFGQNTGTITLGLTVTPRYGNPAVTNNGQGVFNATAGVDRTSAGSILDQLAMWNIGYYISGATSSNFYTYKLLLDVDPSSNENFKTLYLSANTQDSINIGSFVNELLGGYTFDPTRTGQYSLILEAVQFGTNNIVGMASVLVNVNAVPEPGSLALAGLALAGLATVGRRRRKA</sequence>
<comment type="caution">
    <text evidence="3">The sequence shown here is derived from an EMBL/GenBank/DDBJ whole genome shotgun (WGS) entry which is preliminary data.</text>
</comment>